<accession>A0A3N1VK76</accession>
<evidence type="ECO:0000256" key="2">
    <source>
        <dbReference type="ARBA" id="ARBA00023152"/>
    </source>
</evidence>
<evidence type="ECO:0000313" key="5">
    <source>
        <dbReference type="EMBL" id="ROR03215.1"/>
    </source>
</evidence>
<dbReference type="InterPro" id="IPR001672">
    <property type="entry name" value="G6P_Isomerase"/>
</dbReference>
<dbReference type="UniPathway" id="UPA00109">
    <property type="reaction ID" value="UER00181"/>
</dbReference>
<dbReference type="GO" id="GO:0006096">
    <property type="term" value="P:glycolytic process"/>
    <property type="evidence" value="ECO:0007669"/>
    <property type="project" value="UniProtKB-UniPathway"/>
</dbReference>
<keyword evidence="6" id="KW-1185">Reference proteome</keyword>
<comment type="pathway">
    <text evidence="4">Carbohydrate degradation; glycolysis; D-glyceraldehyde 3-phosphate and glycerone phosphate from D-glucose: step 2/4.</text>
</comment>
<dbReference type="Proteomes" id="UP000276223">
    <property type="component" value="Unassembled WGS sequence"/>
</dbReference>
<dbReference type="PROSITE" id="PS51463">
    <property type="entry name" value="P_GLUCOSE_ISOMERASE_3"/>
    <property type="match status" value="1"/>
</dbReference>
<evidence type="ECO:0000256" key="3">
    <source>
        <dbReference type="ARBA" id="ARBA00023235"/>
    </source>
</evidence>
<dbReference type="PANTHER" id="PTHR11469">
    <property type="entry name" value="GLUCOSE-6-PHOSPHATE ISOMERASE"/>
    <property type="match status" value="1"/>
</dbReference>
<evidence type="ECO:0000256" key="4">
    <source>
        <dbReference type="RuleBase" id="RU000612"/>
    </source>
</evidence>
<dbReference type="AlphaFoldDB" id="A0A3N1VK76"/>
<dbReference type="RefSeq" id="WP_170161526.1">
    <property type="nucleotide sequence ID" value="NZ_RJVA01000009.1"/>
</dbReference>
<dbReference type="EC" id="5.3.1.9" evidence="4"/>
<keyword evidence="2 4" id="KW-0324">Glycolysis</keyword>
<dbReference type="Pfam" id="PF00342">
    <property type="entry name" value="PGI"/>
    <property type="match status" value="1"/>
</dbReference>
<comment type="catalytic activity">
    <reaction evidence="4">
        <text>alpha-D-glucose 6-phosphate = beta-D-fructose 6-phosphate</text>
        <dbReference type="Rhea" id="RHEA:11816"/>
        <dbReference type="ChEBI" id="CHEBI:57634"/>
        <dbReference type="ChEBI" id="CHEBI:58225"/>
        <dbReference type="EC" id="5.3.1.9"/>
    </reaction>
</comment>
<comment type="similarity">
    <text evidence="4">Belongs to the GPI family.</text>
</comment>
<dbReference type="GO" id="GO:0097367">
    <property type="term" value="F:carbohydrate derivative binding"/>
    <property type="evidence" value="ECO:0007669"/>
    <property type="project" value="InterPro"/>
</dbReference>
<comment type="caution">
    <text evidence="5">The sequence shown here is derived from an EMBL/GenBank/DDBJ whole genome shotgun (WGS) entry which is preliminary data.</text>
</comment>
<protein>
    <recommendedName>
        <fullName evidence="4">Glucose-6-phosphate isomerase</fullName>
        <ecNumber evidence="4">5.3.1.9</ecNumber>
    </recommendedName>
</protein>
<dbReference type="SUPFAM" id="SSF53697">
    <property type="entry name" value="SIS domain"/>
    <property type="match status" value="1"/>
</dbReference>
<dbReference type="PANTHER" id="PTHR11469:SF1">
    <property type="entry name" value="GLUCOSE-6-PHOSPHATE ISOMERASE"/>
    <property type="match status" value="1"/>
</dbReference>
<dbReference type="GO" id="GO:0006094">
    <property type="term" value="P:gluconeogenesis"/>
    <property type="evidence" value="ECO:0007669"/>
    <property type="project" value="UniProtKB-KW"/>
</dbReference>
<organism evidence="5 6">
    <name type="scientific">Desulfosoma caldarium</name>
    <dbReference type="NCBI Taxonomy" id="610254"/>
    <lineage>
        <taxon>Bacteria</taxon>
        <taxon>Pseudomonadati</taxon>
        <taxon>Thermodesulfobacteriota</taxon>
        <taxon>Syntrophobacteria</taxon>
        <taxon>Syntrophobacterales</taxon>
        <taxon>Syntrophobacteraceae</taxon>
        <taxon>Desulfosoma</taxon>
    </lineage>
</organism>
<dbReference type="GO" id="GO:0051156">
    <property type="term" value="P:glucose 6-phosphate metabolic process"/>
    <property type="evidence" value="ECO:0007669"/>
    <property type="project" value="TreeGrafter"/>
</dbReference>
<dbReference type="InterPro" id="IPR046348">
    <property type="entry name" value="SIS_dom_sf"/>
</dbReference>
<gene>
    <name evidence="5" type="ORF">EDC27_0477</name>
</gene>
<dbReference type="GO" id="GO:0048029">
    <property type="term" value="F:monosaccharide binding"/>
    <property type="evidence" value="ECO:0007669"/>
    <property type="project" value="TreeGrafter"/>
</dbReference>
<evidence type="ECO:0000256" key="1">
    <source>
        <dbReference type="ARBA" id="ARBA00022432"/>
    </source>
</evidence>
<dbReference type="GO" id="GO:0004347">
    <property type="term" value="F:glucose-6-phosphate isomerase activity"/>
    <property type="evidence" value="ECO:0007669"/>
    <property type="project" value="UniProtKB-EC"/>
</dbReference>
<keyword evidence="1 4" id="KW-0312">Gluconeogenesis</keyword>
<name>A0A3N1VK76_9BACT</name>
<sequence length="570" mass="61001">MPSPIVVEGHWQELAEAVQDAVVRMEKDGIVPRIWNGDHTVWKQNPREISNRLGWLQAPWTMQDRMAELEAFAREVQGSGFEKVVLLGMGGSSLAPEVLSRMFSARDGFPTLTVLDSTHPDAITRVRASLDLSKTLFIVATKSGGTVETLSLFKYFYNQVADCRGARNAGAHFCAITDPQSGLEALARSLGFRKIFLNDPHVGGRYSALTLFGLVPAALVGIDGRSILERAQGMVEACRQSGASPGDGNPGLWLGAFLGAGALQGRDKATVITDPLFANFGDWVEQLIAESTGKEGKGIVPVVNEPLGHPGVYGRDRLFITVSVPAACASGVGSALETDLSKGAFPFVCLRAKDPYDVGSLFFLWEFATVVAGHLLGIHPFDQPDVESAKVQAKKMLAAYRESGALPQVAATLQWRNVTVIGEATGSTPREILASFVDAAPHEGYVGLQAYVAPSPTMDAALRALRKAIRDRTTRAVTVGYGPRFLHSTGQLHKGDAGKGVFVQITDEPTTDVPIPEDPGRETSRVTFGALIAAQALGDREALLAAGRPVLRLHLVGDVPQTLHALAQDL</sequence>
<keyword evidence="3 4" id="KW-0413">Isomerase</keyword>
<evidence type="ECO:0000313" key="6">
    <source>
        <dbReference type="Proteomes" id="UP000276223"/>
    </source>
</evidence>
<dbReference type="PRINTS" id="PR00662">
    <property type="entry name" value="G6PISOMERASE"/>
</dbReference>
<reference evidence="5 6" key="1">
    <citation type="submission" date="2018-11" db="EMBL/GenBank/DDBJ databases">
        <title>Genomic Encyclopedia of Type Strains, Phase IV (KMG-IV): sequencing the most valuable type-strain genomes for metagenomic binning, comparative biology and taxonomic classification.</title>
        <authorList>
            <person name="Goeker M."/>
        </authorList>
    </citation>
    <scope>NUCLEOTIDE SEQUENCE [LARGE SCALE GENOMIC DNA]</scope>
    <source>
        <strain evidence="5 6">DSM 22027</strain>
    </source>
</reference>
<dbReference type="GO" id="GO:0005829">
    <property type="term" value="C:cytosol"/>
    <property type="evidence" value="ECO:0007669"/>
    <property type="project" value="TreeGrafter"/>
</dbReference>
<dbReference type="EMBL" id="RJVA01000009">
    <property type="protein sequence ID" value="ROR03215.1"/>
    <property type="molecule type" value="Genomic_DNA"/>
</dbReference>
<proteinExistence type="inferred from homology"/>
<dbReference type="Gene3D" id="3.40.50.10490">
    <property type="entry name" value="Glucose-6-phosphate isomerase like protein, domain 1"/>
    <property type="match status" value="3"/>
</dbReference>